<dbReference type="EMBL" id="BIFH01000022">
    <property type="protein sequence ID" value="GCD97081.1"/>
    <property type="molecule type" value="Genomic_DNA"/>
</dbReference>
<sequence>MISGMANRERVTVTIPADLLATAKAASAGNLSAYVERALRAEVLREAGEAIEAWRGRHGEDAEELADVFGEDVA</sequence>
<name>A0A401YR61_9ACTN</name>
<dbReference type="AlphaFoldDB" id="A0A401YR61"/>
<accession>A0A401YR61</accession>
<comment type="caution">
    <text evidence="2">The sequence shown here is derived from an EMBL/GenBank/DDBJ whole genome shotgun (WGS) entry which is preliminary data.</text>
</comment>
<keyword evidence="3" id="KW-1185">Reference proteome</keyword>
<evidence type="ECO:0000313" key="2">
    <source>
        <dbReference type="EMBL" id="GCD97081.1"/>
    </source>
</evidence>
<gene>
    <name evidence="2" type="ORF">EHYA_04768</name>
</gene>
<dbReference type="InterPro" id="IPR009956">
    <property type="entry name" value="Post-segregation_anti-tox_CcdA"/>
</dbReference>
<protein>
    <submittedName>
        <fullName evidence="2">Uncharacterized protein</fullName>
    </submittedName>
</protein>
<evidence type="ECO:0000313" key="3">
    <source>
        <dbReference type="Proteomes" id="UP000286931"/>
    </source>
</evidence>
<reference evidence="2 3" key="1">
    <citation type="submission" date="2018-12" db="EMBL/GenBank/DDBJ databases">
        <title>Draft genome sequence of Embleya hyalina NBRC 13850T.</title>
        <authorList>
            <person name="Komaki H."/>
            <person name="Hosoyama A."/>
            <person name="Kimura A."/>
            <person name="Ichikawa N."/>
            <person name="Tamura T."/>
        </authorList>
    </citation>
    <scope>NUCLEOTIDE SEQUENCE [LARGE SCALE GENOMIC DNA]</scope>
    <source>
        <strain evidence="2 3">NBRC 13850</strain>
    </source>
</reference>
<keyword evidence="1" id="KW-1277">Toxin-antitoxin system</keyword>
<evidence type="ECO:0000256" key="1">
    <source>
        <dbReference type="ARBA" id="ARBA00022649"/>
    </source>
</evidence>
<dbReference type="Pfam" id="PF07362">
    <property type="entry name" value="CcdA"/>
    <property type="match status" value="1"/>
</dbReference>
<proteinExistence type="predicted"/>
<organism evidence="2 3">
    <name type="scientific">Embleya hyalina</name>
    <dbReference type="NCBI Taxonomy" id="516124"/>
    <lineage>
        <taxon>Bacteria</taxon>
        <taxon>Bacillati</taxon>
        <taxon>Actinomycetota</taxon>
        <taxon>Actinomycetes</taxon>
        <taxon>Kitasatosporales</taxon>
        <taxon>Streptomycetaceae</taxon>
        <taxon>Embleya</taxon>
    </lineage>
</organism>
<dbReference type="Proteomes" id="UP000286931">
    <property type="component" value="Unassembled WGS sequence"/>
</dbReference>